<evidence type="ECO:0000313" key="3">
    <source>
        <dbReference type="Proteomes" id="UP001062027"/>
    </source>
</evidence>
<dbReference type="Proteomes" id="UP001062027">
    <property type="component" value="Unassembled WGS sequence"/>
</dbReference>
<proteinExistence type="predicted"/>
<comment type="caution">
    <text evidence="2">The sequence shown here is derived from an EMBL/GenBank/DDBJ whole genome shotgun (WGS) entry which is preliminary data.</text>
</comment>
<dbReference type="EMBL" id="JAMHKS010000078">
    <property type="protein sequence ID" value="MCU6680012.1"/>
    <property type="molecule type" value="Genomic_DNA"/>
</dbReference>
<evidence type="ECO:0000313" key="2">
    <source>
        <dbReference type="EMBL" id="MCU6680012.1"/>
    </source>
</evidence>
<feature type="domain" description="DUF6950" evidence="1">
    <location>
        <begin position="8"/>
        <end position="112"/>
    </location>
</feature>
<name>A0ABT2RGP9_9ENTR</name>
<evidence type="ECO:0000259" key="1">
    <source>
        <dbReference type="Pfam" id="PF22262"/>
    </source>
</evidence>
<keyword evidence="3" id="KW-1185">Reference proteome</keyword>
<dbReference type="InterPro" id="IPR053802">
    <property type="entry name" value="DUF6950"/>
</dbReference>
<reference evidence="2" key="1">
    <citation type="submission" date="2022-05" db="EMBL/GenBank/DDBJ databases">
        <title>Description of a novel species of Leclercia; Leclercia tamurae and the Proposal for a Novel Genus Silvania gen. nov. Containing Two Novel Species Silvania hatchlandensis sp. nov. and Silvania confinis sp. nov. Isolated from the Rhizosphere of Oak.</title>
        <authorList>
            <person name="Maddock D.W."/>
            <person name="Brady C.L."/>
            <person name="Denman S."/>
            <person name="Arnold D."/>
        </authorList>
    </citation>
    <scope>NUCLEOTIDE SEQUENCE</scope>
    <source>
        <strain evidence="2">H6S3</strain>
    </source>
</reference>
<dbReference type="Pfam" id="PF22262">
    <property type="entry name" value="DUF6950"/>
    <property type="match status" value="1"/>
</dbReference>
<accession>A0ABT2RGP9</accession>
<gene>
    <name evidence="2" type="ORF">M8318_20405</name>
</gene>
<organism evidence="2 3">
    <name type="scientific">Leclercia tamurae</name>
    <dbReference type="NCBI Taxonomy" id="2926467"/>
    <lineage>
        <taxon>Bacteria</taxon>
        <taxon>Pseudomonadati</taxon>
        <taxon>Pseudomonadota</taxon>
        <taxon>Gammaproteobacteria</taxon>
        <taxon>Enterobacterales</taxon>
        <taxon>Enterobacteriaceae</taxon>
        <taxon>Leclercia</taxon>
    </lineage>
</organism>
<dbReference type="RefSeq" id="WP_262664277.1">
    <property type="nucleotide sequence ID" value="NZ_JAMHKS010000078.1"/>
</dbReference>
<sequence length="142" mass="15635">MRNNIIKIHNIAQECISTEFLLGQNDCNILVLRVIDQVCGTAYTDLAMGKYKTIKAGQKLFTKHELGSLEEICKRHGVQVDQPVFGDIMVNGIHGSVVLDGKYIALNADSNGFNLAVLPWLHDWTFYRITPDAGTTGTVGGE</sequence>
<protein>
    <recommendedName>
        <fullName evidence="1">DUF6950 domain-containing protein</fullName>
    </recommendedName>
</protein>